<organism evidence="2 3">
    <name type="scientific">Caballeronia zhejiangensis</name>
    <dbReference type="NCBI Taxonomy" id="871203"/>
    <lineage>
        <taxon>Bacteria</taxon>
        <taxon>Pseudomonadati</taxon>
        <taxon>Pseudomonadota</taxon>
        <taxon>Betaproteobacteria</taxon>
        <taxon>Burkholderiales</taxon>
        <taxon>Burkholderiaceae</taxon>
        <taxon>Caballeronia</taxon>
    </lineage>
</organism>
<protein>
    <submittedName>
        <fullName evidence="2">Uncharacterized protein</fullName>
    </submittedName>
</protein>
<evidence type="ECO:0000313" key="2">
    <source>
        <dbReference type="EMBL" id="KDR27572.1"/>
    </source>
</evidence>
<feature type="compositionally biased region" description="Basic and acidic residues" evidence="1">
    <location>
        <begin position="14"/>
        <end position="24"/>
    </location>
</feature>
<dbReference type="Proteomes" id="UP000027451">
    <property type="component" value="Unassembled WGS sequence"/>
</dbReference>
<proteinExistence type="predicted"/>
<evidence type="ECO:0000313" key="3">
    <source>
        <dbReference type="Proteomes" id="UP000027451"/>
    </source>
</evidence>
<reference evidence="2 3" key="1">
    <citation type="submission" date="2014-03" db="EMBL/GenBank/DDBJ databases">
        <title>Draft Genome Sequences of Four Burkholderia Strains.</title>
        <authorList>
            <person name="Liu X.Y."/>
            <person name="Li C.X."/>
            <person name="Xu J.H."/>
        </authorList>
    </citation>
    <scope>NUCLEOTIDE SEQUENCE [LARGE SCALE GENOMIC DNA]</scope>
    <source>
        <strain evidence="2 3">OP-1</strain>
    </source>
</reference>
<name>A0A656QIE6_9BURK</name>
<feature type="compositionally biased region" description="Polar residues" evidence="1">
    <location>
        <begin position="1"/>
        <end position="12"/>
    </location>
</feature>
<keyword evidence="3" id="KW-1185">Reference proteome</keyword>
<evidence type="ECO:0000256" key="1">
    <source>
        <dbReference type="SAM" id="MobiDB-lite"/>
    </source>
</evidence>
<comment type="caution">
    <text evidence="2">The sequence shown here is derived from an EMBL/GenBank/DDBJ whole genome shotgun (WGS) entry which is preliminary data.</text>
</comment>
<sequence>MFESQNMQSSLPYSRDEPSFDWKPAKKPIEVGRFEIRPPSVPFNAKPIHDEELDAVIGYREENAGVSR</sequence>
<dbReference type="EMBL" id="JFHD01000024">
    <property type="protein sequence ID" value="KDR27572.1"/>
    <property type="molecule type" value="Genomic_DNA"/>
</dbReference>
<feature type="region of interest" description="Disordered" evidence="1">
    <location>
        <begin position="1"/>
        <end position="24"/>
    </location>
</feature>
<accession>A0A656QIE6</accession>
<gene>
    <name evidence="2" type="ORF">BG60_16950</name>
</gene>
<dbReference type="AlphaFoldDB" id="A0A656QIE6"/>